<feature type="compositionally biased region" description="Polar residues" evidence="1">
    <location>
        <begin position="29"/>
        <end position="38"/>
    </location>
</feature>
<evidence type="ECO:0000313" key="2">
    <source>
        <dbReference type="EMBL" id="KAK2095545.1"/>
    </source>
</evidence>
<proteinExistence type="predicted"/>
<dbReference type="EMBL" id="JASSZA010000013">
    <property type="protein sequence ID" value="KAK2095545.1"/>
    <property type="molecule type" value="Genomic_DNA"/>
</dbReference>
<dbReference type="Proteomes" id="UP001266305">
    <property type="component" value="Unassembled WGS sequence"/>
</dbReference>
<organism evidence="2 3">
    <name type="scientific">Saguinus oedipus</name>
    <name type="common">Cotton-top tamarin</name>
    <name type="synonym">Oedipomidas oedipus</name>
    <dbReference type="NCBI Taxonomy" id="9490"/>
    <lineage>
        <taxon>Eukaryota</taxon>
        <taxon>Metazoa</taxon>
        <taxon>Chordata</taxon>
        <taxon>Craniata</taxon>
        <taxon>Vertebrata</taxon>
        <taxon>Euteleostomi</taxon>
        <taxon>Mammalia</taxon>
        <taxon>Eutheria</taxon>
        <taxon>Euarchontoglires</taxon>
        <taxon>Primates</taxon>
        <taxon>Haplorrhini</taxon>
        <taxon>Platyrrhini</taxon>
        <taxon>Cebidae</taxon>
        <taxon>Callitrichinae</taxon>
        <taxon>Saguinus</taxon>
    </lineage>
</organism>
<keyword evidence="3" id="KW-1185">Reference proteome</keyword>
<reference evidence="2 3" key="1">
    <citation type="submission" date="2023-05" db="EMBL/GenBank/DDBJ databases">
        <title>B98-5 Cell Line De Novo Hybrid Assembly: An Optical Mapping Approach.</title>
        <authorList>
            <person name="Kananen K."/>
            <person name="Auerbach J.A."/>
            <person name="Kautto E."/>
            <person name="Blachly J.S."/>
        </authorList>
    </citation>
    <scope>NUCLEOTIDE SEQUENCE [LARGE SCALE GENOMIC DNA]</scope>
    <source>
        <strain evidence="2">B95-8</strain>
        <tissue evidence="2">Cell line</tissue>
    </source>
</reference>
<comment type="caution">
    <text evidence="2">The sequence shown here is derived from an EMBL/GenBank/DDBJ whole genome shotgun (WGS) entry which is preliminary data.</text>
</comment>
<gene>
    <name evidence="2" type="ORF">P7K49_026961</name>
</gene>
<feature type="region of interest" description="Disordered" evidence="1">
    <location>
        <begin position="1"/>
        <end position="38"/>
    </location>
</feature>
<sequence length="60" mass="6405">MTRAPGPGVALRPGTWWSSLRPQTPCPHSLSSWDAGSSLCTPRPPVLSLALRDVLSPRAL</sequence>
<name>A0ABQ9UFK3_SAGOE</name>
<evidence type="ECO:0000256" key="1">
    <source>
        <dbReference type="SAM" id="MobiDB-lite"/>
    </source>
</evidence>
<feature type="non-terminal residue" evidence="2">
    <location>
        <position position="60"/>
    </location>
</feature>
<protein>
    <submittedName>
        <fullName evidence="2">Uncharacterized protein</fullName>
    </submittedName>
</protein>
<accession>A0ABQ9UFK3</accession>
<evidence type="ECO:0000313" key="3">
    <source>
        <dbReference type="Proteomes" id="UP001266305"/>
    </source>
</evidence>